<evidence type="ECO:0000313" key="3">
    <source>
        <dbReference type="EMBL" id="TXD69148.1"/>
    </source>
</evidence>
<dbReference type="EMBL" id="VORU01000006">
    <property type="protein sequence ID" value="TXD69148.1"/>
    <property type="molecule type" value="Genomic_DNA"/>
</dbReference>
<sequence>MDKRIILSCLTMFSGAISAQQPTGVPGPSSEPIDLSNPADIIIYIVLPLCAVLLYFVWRKKRRNKGNNKK</sequence>
<organism evidence="3 4">
    <name type="scientific">Aequorivita lipolytica</name>
    <dbReference type="NCBI Taxonomy" id="153267"/>
    <lineage>
        <taxon>Bacteria</taxon>
        <taxon>Pseudomonadati</taxon>
        <taxon>Bacteroidota</taxon>
        <taxon>Flavobacteriia</taxon>
        <taxon>Flavobacteriales</taxon>
        <taxon>Flavobacteriaceae</taxon>
        <taxon>Aequorivita</taxon>
    </lineage>
</organism>
<gene>
    <name evidence="3" type="ORF">ESV24_08890</name>
</gene>
<feature type="signal peptide" evidence="2">
    <location>
        <begin position="1"/>
        <end position="19"/>
    </location>
</feature>
<keyword evidence="4" id="KW-1185">Reference proteome</keyword>
<keyword evidence="1" id="KW-1133">Transmembrane helix</keyword>
<evidence type="ECO:0000313" key="4">
    <source>
        <dbReference type="Proteomes" id="UP000321945"/>
    </source>
</evidence>
<name>A0A5C6YQC1_9FLAO</name>
<evidence type="ECO:0000256" key="2">
    <source>
        <dbReference type="SAM" id="SignalP"/>
    </source>
</evidence>
<keyword evidence="1" id="KW-0812">Transmembrane</keyword>
<reference evidence="3 4" key="1">
    <citation type="submission" date="2019-08" db="EMBL/GenBank/DDBJ databases">
        <title>Genome of Aequorivita lipolytica Y10-2 (type strain).</title>
        <authorList>
            <person name="Bowman J.P."/>
        </authorList>
    </citation>
    <scope>NUCLEOTIDE SEQUENCE [LARGE SCALE GENOMIC DNA]</scope>
    <source>
        <strain evidence="3 4">Y10-2</strain>
    </source>
</reference>
<feature type="chain" id="PRO_5023130514" evidence="2">
    <location>
        <begin position="20"/>
        <end position="70"/>
    </location>
</feature>
<protein>
    <submittedName>
        <fullName evidence="3">Adenylosuccinate synthetase</fullName>
    </submittedName>
</protein>
<keyword evidence="2" id="KW-0732">Signal</keyword>
<accession>A0A5C6YQC1</accession>
<dbReference type="Proteomes" id="UP000321945">
    <property type="component" value="Unassembled WGS sequence"/>
</dbReference>
<keyword evidence="1" id="KW-0472">Membrane</keyword>
<dbReference type="RefSeq" id="WP_146743149.1">
    <property type="nucleotide sequence ID" value="NZ_CBCRZQ010000005.1"/>
</dbReference>
<comment type="caution">
    <text evidence="3">The sequence shown here is derived from an EMBL/GenBank/DDBJ whole genome shotgun (WGS) entry which is preliminary data.</text>
</comment>
<dbReference type="AlphaFoldDB" id="A0A5C6YQC1"/>
<dbReference type="OrthoDB" id="1451844at2"/>
<evidence type="ECO:0000256" key="1">
    <source>
        <dbReference type="SAM" id="Phobius"/>
    </source>
</evidence>
<feature type="transmembrane region" description="Helical" evidence="1">
    <location>
        <begin position="42"/>
        <end position="58"/>
    </location>
</feature>
<proteinExistence type="predicted"/>